<dbReference type="SUPFAM" id="SSF50129">
    <property type="entry name" value="GroES-like"/>
    <property type="match status" value="1"/>
</dbReference>
<dbReference type="InterPro" id="IPR011032">
    <property type="entry name" value="GroES-like_sf"/>
</dbReference>
<dbReference type="RefSeq" id="WP_136435519.1">
    <property type="nucleotide sequence ID" value="NZ_JBHSNS010000006.1"/>
</dbReference>
<dbReference type="Gene3D" id="3.90.180.10">
    <property type="entry name" value="Medium-chain alcohol dehydrogenases, catalytic domain"/>
    <property type="match status" value="1"/>
</dbReference>
<comment type="caution">
    <text evidence="3">The sequence shown here is derived from an EMBL/GenBank/DDBJ whole genome shotgun (WGS) entry which is preliminary data.</text>
</comment>
<dbReference type="PANTHER" id="PTHR11695:SF294">
    <property type="entry name" value="RETICULON-4-INTERACTING PROTEIN 1, MITOCHONDRIAL"/>
    <property type="match status" value="1"/>
</dbReference>
<dbReference type="InterPro" id="IPR020843">
    <property type="entry name" value="ER"/>
</dbReference>
<evidence type="ECO:0000313" key="4">
    <source>
        <dbReference type="Proteomes" id="UP001596072"/>
    </source>
</evidence>
<accession>A0ABW0ZMZ0</accession>
<evidence type="ECO:0000313" key="3">
    <source>
        <dbReference type="EMBL" id="MFC5730000.1"/>
    </source>
</evidence>
<dbReference type="InterPro" id="IPR002364">
    <property type="entry name" value="Quin_OxRdtase/zeta-crystal_CS"/>
</dbReference>
<dbReference type="Gene3D" id="3.40.50.720">
    <property type="entry name" value="NAD(P)-binding Rossmann-like Domain"/>
    <property type="match status" value="1"/>
</dbReference>
<reference evidence="4" key="1">
    <citation type="journal article" date="2019" name="Int. J. Syst. Evol. Microbiol.">
        <title>The Global Catalogue of Microorganisms (GCM) 10K type strain sequencing project: providing services to taxonomists for standard genome sequencing and annotation.</title>
        <authorList>
            <consortium name="The Broad Institute Genomics Platform"/>
            <consortium name="The Broad Institute Genome Sequencing Center for Infectious Disease"/>
            <person name="Wu L."/>
            <person name="Ma J."/>
        </authorList>
    </citation>
    <scope>NUCLEOTIDE SEQUENCE [LARGE SCALE GENOMIC DNA]</scope>
    <source>
        <strain evidence="4">YIM 94188</strain>
    </source>
</reference>
<dbReference type="SUPFAM" id="SSF51735">
    <property type="entry name" value="NAD(P)-binding Rossmann-fold domains"/>
    <property type="match status" value="1"/>
</dbReference>
<dbReference type="Proteomes" id="UP001596072">
    <property type="component" value="Unassembled WGS sequence"/>
</dbReference>
<sequence length="327" mass="34099">MKAIVQHCYGGPEQLRLEDLRTPEPAADQVLIRVHAASVNAYDWHVMRGDPRLARVAMSRPRGQARGRDVAGIVEAVGTEIGDLAVGDRVYGDLGESEGAFAEYAVARRGCVDRMPAGLTFEQAAALPLAATTALMGLRDAAETAPGQRVLVNGASGGVGTFAVQIAKALGAHVTGVCSARNAELVTALGADEVIDYTRTDATRTGASYDVVLDLVGNHSLRSLRRVLAPGGVVVLSGGGVFQGGSLAGPMALIVKAKLVAPFIHDRVVVLETAPSASHLAALRDLVESGYLSPAIDRTFPLVDTPAAISYLEQEHARAKVIISVLG</sequence>
<organism evidence="3 4">
    <name type="scientific">Nocardioides vastitatis</name>
    <dbReference type="NCBI Taxonomy" id="2568655"/>
    <lineage>
        <taxon>Bacteria</taxon>
        <taxon>Bacillati</taxon>
        <taxon>Actinomycetota</taxon>
        <taxon>Actinomycetes</taxon>
        <taxon>Propionibacteriales</taxon>
        <taxon>Nocardioidaceae</taxon>
        <taxon>Nocardioides</taxon>
    </lineage>
</organism>
<dbReference type="PANTHER" id="PTHR11695">
    <property type="entry name" value="ALCOHOL DEHYDROGENASE RELATED"/>
    <property type="match status" value="1"/>
</dbReference>
<evidence type="ECO:0000256" key="1">
    <source>
        <dbReference type="ARBA" id="ARBA00023002"/>
    </source>
</evidence>
<name>A0ABW0ZMZ0_9ACTN</name>
<feature type="domain" description="Enoyl reductase (ER)" evidence="2">
    <location>
        <begin position="10"/>
        <end position="323"/>
    </location>
</feature>
<dbReference type="EMBL" id="JBHSNS010000006">
    <property type="protein sequence ID" value="MFC5730000.1"/>
    <property type="molecule type" value="Genomic_DNA"/>
</dbReference>
<evidence type="ECO:0000259" key="2">
    <source>
        <dbReference type="SMART" id="SM00829"/>
    </source>
</evidence>
<gene>
    <name evidence="3" type="ORF">ACFPQB_13820</name>
</gene>
<dbReference type="CDD" id="cd08267">
    <property type="entry name" value="MDR1"/>
    <property type="match status" value="1"/>
</dbReference>
<dbReference type="InterPro" id="IPR050700">
    <property type="entry name" value="YIM1/Zinc_Alcohol_DH_Fams"/>
</dbReference>
<keyword evidence="1" id="KW-0560">Oxidoreductase</keyword>
<keyword evidence="4" id="KW-1185">Reference proteome</keyword>
<dbReference type="SMART" id="SM00829">
    <property type="entry name" value="PKS_ER"/>
    <property type="match status" value="1"/>
</dbReference>
<dbReference type="Pfam" id="PF08240">
    <property type="entry name" value="ADH_N"/>
    <property type="match status" value="1"/>
</dbReference>
<proteinExistence type="predicted"/>
<dbReference type="InterPro" id="IPR013154">
    <property type="entry name" value="ADH-like_N"/>
</dbReference>
<dbReference type="PROSITE" id="PS01162">
    <property type="entry name" value="QOR_ZETA_CRYSTAL"/>
    <property type="match status" value="1"/>
</dbReference>
<dbReference type="Pfam" id="PF13602">
    <property type="entry name" value="ADH_zinc_N_2"/>
    <property type="match status" value="1"/>
</dbReference>
<protein>
    <submittedName>
        <fullName evidence="3">NAD(P)-dependent alcohol dehydrogenase</fullName>
    </submittedName>
</protein>
<dbReference type="InterPro" id="IPR036291">
    <property type="entry name" value="NAD(P)-bd_dom_sf"/>
</dbReference>